<evidence type="ECO:0000313" key="3">
    <source>
        <dbReference type="Proteomes" id="UP000625711"/>
    </source>
</evidence>
<dbReference type="EMBL" id="JAACXV010023100">
    <property type="protein sequence ID" value="KAF7263184.1"/>
    <property type="molecule type" value="Genomic_DNA"/>
</dbReference>
<organism evidence="2 3">
    <name type="scientific">Rhynchophorus ferrugineus</name>
    <name type="common">Red palm weevil</name>
    <name type="synonym">Curculio ferrugineus</name>
    <dbReference type="NCBI Taxonomy" id="354439"/>
    <lineage>
        <taxon>Eukaryota</taxon>
        <taxon>Metazoa</taxon>
        <taxon>Ecdysozoa</taxon>
        <taxon>Arthropoda</taxon>
        <taxon>Hexapoda</taxon>
        <taxon>Insecta</taxon>
        <taxon>Pterygota</taxon>
        <taxon>Neoptera</taxon>
        <taxon>Endopterygota</taxon>
        <taxon>Coleoptera</taxon>
        <taxon>Polyphaga</taxon>
        <taxon>Cucujiformia</taxon>
        <taxon>Curculionidae</taxon>
        <taxon>Dryophthorinae</taxon>
        <taxon>Rhynchophorus</taxon>
    </lineage>
</organism>
<comment type="caution">
    <text evidence="2">The sequence shown here is derived from an EMBL/GenBank/DDBJ whole genome shotgun (WGS) entry which is preliminary data.</text>
</comment>
<sequence>MAYREFEARQNEIINSPPSGNGNMGERWQKITMRQNNIFSLFLPVEFGLRGNGRFEGSPFCMLQDVMKSVLRRAESCIENRGHHLADIISQS</sequence>
<proteinExistence type="predicted"/>
<accession>A0A834HKI3</accession>
<gene>
    <name evidence="2" type="ORF">GWI33_003523</name>
</gene>
<name>A0A834HKI3_RHYFE</name>
<protein>
    <submittedName>
        <fullName evidence="2">Uncharacterized protein</fullName>
    </submittedName>
</protein>
<evidence type="ECO:0000313" key="2">
    <source>
        <dbReference type="EMBL" id="KAF7263184.1"/>
    </source>
</evidence>
<keyword evidence="3" id="KW-1185">Reference proteome</keyword>
<dbReference type="Proteomes" id="UP000625711">
    <property type="component" value="Unassembled WGS sequence"/>
</dbReference>
<feature type="compositionally biased region" description="Polar residues" evidence="1">
    <location>
        <begin position="12"/>
        <end position="21"/>
    </location>
</feature>
<dbReference type="OrthoDB" id="8122262at2759"/>
<dbReference type="AlphaFoldDB" id="A0A834HKI3"/>
<reference evidence="2" key="1">
    <citation type="submission" date="2020-08" db="EMBL/GenBank/DDBJ databases">
        <title>Genome sequencing and assembly of the red palm weevil Rhynchophorus ferrugineus.</title>
        <authorList>
            <person name="Dias G.B."/>
            <person name="Bergman C.M."/>
            <person name="Manee M."/>
        </authorList>
    </citation>
    <scope>NUCLEOTIDE SEQUENCE</scope>
    <source>
        <strain evidence="2">AA-2017</strain>
        <tissue evidence="2">Whole larva</tissue>
    </source>
</reference>
<feature type="region of interest" description="Disordered" evidence="1">
    <location>
        <begin position="1"/>
        <end position="25"/>
    </location>
</feature>
<feature type="compositionally biased region" description="Basic and acidic residues" evidence="1">
    <location>
        <begin position="1"/>
        <end position="10"/>
    </location>
</feature>
<evidence type="ECO:0000256" key="1">
    <source>
        <dbReference type="SAM" id="MobiDB-lite"/>
    </source>
</evidence>